<evidence type="ECO:0000256" key="2">
    <source>
        <dbReference type="ARBA" id="ARBA00022475"/>
    </source>
</evidence>
<dbReference type="Ensembl" id="ENSACIT00000027580.1">
    <property type="protein sequence ID" value="ENSACIP00000026873.1"/>
    <property type="gene ID" value="ENSACIG00000020812.1"/>
</dbReference>
<keyword evidence="2" id="KW-1003">Cell membrane</keyword>
<dbReference type="Proteomes" id="UP000261340">
    <property type="component" value="Unplaced"/>
</dbReference>
<dbReference type="Gene3D" id="1.20.1070.10">
    <property type="entry name" value="Rhodopsin 7-helix transmembrane proteins"/>
    <property type="match status" value="1"/>
</dbReference>
<feature type="transmembrane region" description="Helical" evidence="8">
    <location>
        <begin position="130"/>
        <end position="147"/>
    </location>
</feature>
<evidence type="ECO:0000259" key="9">
    <source>
        <dbReference type="PROSITE" id="PS50262"/>
    </source>
</evidence>
<dbReference type="GO" id="GO:0004984">
    <property type="term" value="F:olfactory receptor activity"/>
    <property type="evidence" value="ECO:0007669"/>
    <property type="project" value="InterPro"/>
</dbReference>
<dbReference type="InterPro" id="IPR000725">
    <property type="entry name" value="Olfact_rcpt"/>
</dbReference>
<reference evidence="10" key="1">
    <citation type="submission" date="2025-08" db="UniProtKB">
        <authorList>
            <consortium name="Ensembl"/>
        </authorList>
    </citation>
    <scope>IDENTIFICATION</scope>
</reference>
<feature type="domain" description="G-protein coupled receptors family 1 profile" evidence="9">
    <location>
        <begin position="1"/>
        <end position="160"/>
    </location>
</feature>
<evidence type="ECO:0000256" key="6">
    <source>
        <dbReference type="ARBA" id="ARBA00023136"/>
    </source>
</evidence>
<keyword evidence="3" id="KW-0716">Sensory transduction</keyword>
<protein>
    <recommendedName>
        <fullName evidence="9">G-protein coupled receptors family 1 profile domain-containing protein</fullName>
    </recommendedName>
</protein>
<organism evidence="10 11">
    <name type="scientific">Amphilophus citrinellus</name>
    <name type="common">Midas cichlid</name>
    <name type="synonym">Cichlasoma citrinellum</name>
    <dbReference type="NCBI Taxonomy" id="61819"/>
    <lineage>
        <taxon>Eukaryota</taxon>
        <taxon>Metazoa</taxon>
        <taxon>Chordata</taxon>
        <taxon>Craniata</taxon>
        <taxon>Vertebrata</taxon>
        <taxon>Euteleostomi</taxon>
        <taxon>Actinopterygii</taxon>
        <taxon>Neopterygii</taxon>
        <taxon>Teleostei</taxon>
        <taxon>Neoteleostei</taxon>
        <taxon>Acanthomorphata</taxon>
        <taxon>Ovalentaria</taxon>
        <taxon>Cichlomorphae</taxon>
        <taxon>Cichliformes</taxon>
        <taxon>Cichlidae</taxon>
        <taxon>New World cichlids</taxon>
        <taxon>Cichlasomatinae</taxon>
        <taxon>Heroini</taxon>
        <taxon>Amphilophus</taxon>
    </lineage>
</organism>
<name>A0A3Q0SYY9_AMPCI</name>
<accession>A0A3Q0SYY9</accession>
<dbReference type="OMA" id="RKMASTC"/>
<evidence type="ECO:0000256" key="5">
    <source>
        <dbReference type="ARBA" id="ARBA00022989"/>
    </source>
</evidence>
<keyword evidence="6 8" id="KW-0472">Membrane</keyword>
<evidence type="ECO:0000256" key="8">
    <source>
        <dbReference type="SAM" id="Phobius"/>
    </source>
</evidence>
<evidence type="ECO:0000256" key="4">
    <source>
        <dbReference type="ARBA" id="ARBA00022692"/>
    </source>
</evidence>
<dbReference type="GO" id="GO:0005886">
    <property type="term" value="C:plasma membrane"/>
    <property type="evidence" value="ECO:0007669"/>
    <property type="project" value="UniProtKB-SubCell"/>
</dbReference>
<dbReference type="GO" id="GO:0007186">
    <property type="term" value="P:G protein-coupled receptor signaling pathway"/>
    <property type="evidence" value="ECO:0007669"/>
    <property type="project" value="InterPro"/>
</dbReference>
<keyword evidence="4 8" id="KW-0812">Transmembrane</keyword>
<comment type="subcellular location">
    <subcellularLocation>
        <location evidence="1">Cell membrane</location>
        <topology evidence="1">Multi-pass membrane protein</topology>
    </subcellularLocation>
</comment>
<dbReference type="InterPro" id="IPR017452">
    <property type="entry name" value="GPCR_Rhodpsn_7TM"/>
</dbReference>
<evidence type="ECO:0000256" key="3">
    <source>
        <dbReference type="ARBA" id="ARBA00022606"/>
    </source>
</evidence>
<feature type="transmembrane region" description="Helical" evidence="8">
    <location>
        <begin position="95"/>
        <end position="118"/>
    </location>
</feature>
<feature type="transmembrane region" description="Helical" evidence="8">
    <location>
        <begin position="37"/>
        <end position="61"/>
    </location>
</feature>
<keyword evidence="7" id="KW-0807">Transducer</keyword>
<reference evidence="10" key="2">
    <citation type="submission" date="2025-09" db="UniProtKB">
        <authorList>
            <consortium name="Ensembl"/>
        </authorList>
    </citation>
    <scope>IDENTIFICATION</scope>
</reference>
<evidence type="ECO:0000256" key="1">
    <source>
        <dbReference type="ARBA" id="ARBA00004651"/>
    </source>
</evidence>
<evidence type="ECO:0000313" key="11">
    <source>
        <dbReference type="Proteomes" id="UP000261340"/>
    </source>
</evidence>
<keyword evidence="5 8" id="KW-1133">Transmembrane helix</keyword>
<sequence>MSISTQLFSLTIMAFDRLVAFSFPFQYHSYLTNARTLVVTYILWVVACGIVAVMPVTAAALPYCTSRMKYTFCDYAAVIRTTCVDPNYYFNLVSVIMFFLLFFTFSFICLSYFVIAFFMKVSSNRDRRKMASTCVSHLIVVTCYYSNVSATYLRPRWKAL</sequence>
<dbReference type="PANTHER" id="PTHR26453">
    <property type="entry name" value="OLFACTORY RECEPTOR"/>
    <property type="match status" value="1"/>
</dbReference>
<dbReference type="SUPFAM" id="SSF81321">
    <property type="entry name" value="Family A G protein-coupled receptor-like"/>
    <property type="match status" value="1"/>
</dbReference>
<dbReference type="AlphaFoldDB" id="A0A3Q0SYY9"/>
<evidence type="ECO:0000313" key="10">
    <source>
        <dbReference type="Ensembl" id="ENSACIP00000026873.1"/>
    </source>
</evidence>
<evidence type="ECO:0000256" key="7">
    <source>
        <dbReference type="ARBA" id="ARBA00023224"/>
    </source>
</evidence>
<keyword evidence="11" id="KW-1185">Reference proteome</keyword>
<dbReference type="PROSITE" id="PS50262">
    <property type="entry name" value="G_PROTEIN_RECEP_F1_2"/>
    <property type="match status" value="1"/>
</dbReference>
<dbReference type="Pfam" id="PF13853">
    <property type="entry name" value="7tm_4"/>
    <property type="match status" value="1"/>
</dbReference>
<proteinExistence type="predicted"/>